<proteinExistence type="predicted"/>
<dbReference type="AlphaFoldDB" id="A0A8H6JXW2"/>
<accession>A0A8H6JXW2</accession>
<keyword evidence="2" id="KW-1185">Reference proteome</keyword>
<sequence length="279" mass="30258">MVCRDSVLEAQAGPAVGYSPLDTSLADTLHACSPSPLLAVTIAILVLKDTLALSRETTECGISHKEVPLIENRGFLASSSSARESMHVNTSDYEEQHQPSRHVTSSNLSCGLLWLLASSPSKHAGGTSPTDTKPSCSLGSSSAHGLTGLLINMPFWAPRCRTRCLLLRHLSTLVSTPHFVRLMSAGESSLWNHAIDWSEKSRWAPEVSFPVNLFGITPHVIVHTTIKPGGSLDTIGEWLWETPKSEQLPTKLNIGHIVHVPSKRHAQASEYCDCGWGIE</sequence>
<organism evidence="1 2">
    <name type="scientific">Colletotrichum sojae</name>
    <dbReference type="NCBI Taxonomy" id="2175907"/>
    <lineage>
        <taxon>Eukaryota</taxon>
        <taxon>Fungi</taxon>
        <taxon>Dikarya</taxon>
        <taxon>Ascomycota</taxon>
        <taxon>Pezizomycotina</taxon>
        <taxon>Sordariomycetes</taxon>
        <taxon>Hypocreomycetidae</taxon>
        <taxon>Glomerellales</taxon>
        <taxon>Glomerellaceae</taxon>
        <taxon>Colletotrichum</taxon>
        <taxon>Colletotrichum orchidearum species complex</taxon>
    </lineage>
</organism>
<reference evidence="1 2" key="1">
    <citation type="journal article" date="2020" name="Phytopathology">
        <title>Genome Sequence Resources of Colletotrichum truncatum, C. plurivorum, C. musicola, and C. sojae: Four Species Pathogenic to Soybean (Glycine max).</title>
        <authorList>
            <person name="Rogerio F."/>
            <person name="Boufleur T.R."/>
            <person name="Ciampi-Guillardi M."/>
            <person name="Sukno S.A."/>
            <person name="Thon M.R."/>
            <person name="Massola Junior N.S."/>
            <person name="Baroncelli R."/>
        </authorList>
    </citation>
    <scope>NUCLEOTIDE SEQUENCE [LARGE SCALE GENOMIC DNA]</scope>
    <source>
        <strain evidence="1 2">LFN0009</strain>
    </source>
</reference>
<protein>
    <submittedName>
        <fullName evidence="1">Uncharacterized protein</fullName>
    </submittedName>
</protein>
<evidence type="ECO:0000313" key="2">
    <source>
        <dbReference type="Proteomes" id="UP000652219"/>
    </source>
</evidence>
<comment type="caution">
    <text evidence="1">The sequence shown here is derived from an EMBL/GenBank/DDBJ whole genome shotgun (WGS) entry which is preliminary data.</text>
</comment>
<evidence type="ECO:0000313" key="1">
    <source>
        <dbReference type="EMBL" id="KAF6820755.1"/>
    </source>
</evidence>
<dbReference type="Proteomes" id="UP000652219">
    <property type="component" value="Unassembled WGS sequence"/>
</dbReference>
<name>A0A8H6JXW2_9PEZI</name>
<dbReference type="EMBL" id="WIGN01000004">
    <property type="protein sequence ID" value="KAF6820755.1"/>
    <property type="molecule type" value="Genomic_DNA"/>
</dbReference>
<gene>
    <name evidence="1" type="ORF">CSOJ01_00599</name>
</gene>